<name>A0A1Q4V1M7_9ACTN</name>
<evidence type="ECO:0000313" key="2">
    <source>
        <dbReference type="Proteomes" id="UP000186455"/>
    </source>
</evidence>
<organism evidence="1 2">
    <name type="scientific">Streptomyces uncialis</name>
    <dbReference type="NCBI Taxonomy" id="1048205"/>
    <lineage>
        <taxon>Bacteria</taxon>
        <taxon>Bacillati</taxon>
        <taxon>Actinomycetota</taxon>
        <taxon>Actinomycetes</taxon>
        <taxon>Kitasatosporales</taxon>
        <taxon>Streptomycetaceae</taxon>
        <taxon>Streptomyces</taxon>
    </lineage>
</organism>
<proteinExistence type="predicted"/>
<dbReference type="Proteomes" id="UP000186455">
    <property type="component" value="Unassembled WGS sequence"/>
</dbReference>
<dbReference type="AlphaFoldDB" id="A0A1Q4V1M7"/>
<accession>A0A1Q4V1M7</accession>
<evidence type="ECO:0000313" key="1">
    <source>
        <dbReference type="EMBL" id="OKH91721.1"/>
    </source>
</evidence>
<sequence length="96" mass="10176">MERLRAYRAGGPPPVQVVWLLEAGEDHEGGSVLGVFSDREAARGAFLDAAQRMPFGIDAAEEEEDGSLRLHGGCDWLTLTPHTVATTEAIEAGDAG</sequence>
<keyword evidence="2" id="KW-1185">Reference proteome</keyword>
<dbReference type="STRING" id="1048205.AB852_28255"/>
<dbReference type="EMBL" id="LFBV01000009">
    <property type="protein sequence ID" value="OKH91721.1"/>
    <property type="molecule type" value="Genomic_DNA"/>
</dbReference>
<gene>
    <name evidence="1" type="ORF">AB852_28255</name>
</gene>
<reference evidence="1 2" key="1">
    <citation type="submission" date="2015-06" db="EMBL/GenBank/DDBJ databases">
        <title>Cloning and characterization of the uncialamcin biosynthetic gene cluster.</title>
        <authorList>
            <person name="Yan X."/>
            <person name="Huang T."/>
            <person name="Ge H."/>
            <person name="Shen B."/>
        </authorList>
    </citation>
    <scope>NUCLEOTIDE SEQUENCE [LARGE SCALE GENOMIC DNA]</scope>
    <source>
        <strain evidence="1 2">DCA2648</strain>
    </source>
</reference>
<protein>
    <submittedName>
        <fullName evidence="1">Uncharacterized protein</fullName>
    </submittedName>
</protein>
<comment type="caution">
    <text evidence="1">The sequence shown here is derived from an EMBL/GenBank/DDBJ whole genome shotgun (WGS) entry which is preliminary data.</text>
</comment>